<dbReference type="PANTHER" id="PTHR45903">
    <property type="entry name" value="GLUTAMATE-RICH WD REPEAT-CONTAINING PROTEIN 1"/>
    <property type="match status" value="1"/>
</dbReference>
<dbReference type="GO" id="GO:0005730">
    <property type="term" value="C:nucleolus"/>
    <property type="evidence" value="ECO:0007669"/>
    <property type="project" value="TreeGrafter"/>
</dbReference>
<feature type="region of interest" description="Disordered" evidence="5">
    <location>
        <begin position="197"/>
        <end position="231"/>
    </location>
</feature>
<evidence type="ECO:0000256" key="2">
    <source>
        <dbReference type="ARBA" id="ARBA00022737"/>
    </source>
</evidence>
<proteinExistence type="predicted"/>
<dbReference type="PROSITE" id="PS50294">
    <property type="entry name" value="WD_REPEATS_REGION"/>
    <property type="match status" value="3"/>
</dbReference>
<feature type="domain" description="Histone-binding protein RBBP4-like N-terminal" evidence="6">
    <location>
        <begin position="125"/>
        <end position="193"/>
    </location>
</feature>
<feature type="compositionally biased region" description="Acidic residues" evidence="5">
    <location>
        <begin position="208"/>
        <end position="221"/>
    </location>
</feature>
<feature type="compositionally biased region" description="Acidic residues" evidence="5">
    <location>
        <begin position="55"/>
        <end position="67"/>
    </location>
</feature>
<evidence type="ECO:0000259" key="6">
    <source>
        <dbReference type="Pfam" id="PF12265"/>
    </source>
</evidence>
<dbReference type="OrthoDB" id="2161379at2759"/>
<gene>
    <name evidence="7" type="primary">rrb1</name>
    <name evidence="7" type="ORF">IWQ60_000887</name>
</gene>
<evidence type="ECO:0000313" key="8">
    <source>
        <dbReference type="Proteomes" id="UP001150569"/>
    </source>
</evidence>
<comment type="caution">
    <text evidence="7">The sequence shown here is derived from an EMBL/GenBank/DDBJ whole genome shotgun (WGS) entry which is preliminary data.</text>
</comment>
<dbReference type="PRINTS" id="PR00320">
    <property type="entry name" value="GPROTEINBRPT"/>
</dbReference>
<organism evidence="7 8">
    <name type="scientific">Tieghemiomyces parasiticus</name>
    <dbReference type="NCBI Taxonomy" id="78921"/>
    <lineage>
        <taxon>Eukaryota</taxon>
        <taxon>Fungi</taxon>
        <taxon>Fungi incertae sedis</taxon>
        <taxon>Zoopagomycota</taxon>
        <taxon>Kickxellomycotina</taxon>
        <taxon>Dimargaritomycetes</taxon>
        <taxon>Dimargaritales</taxon>
        <taxon>Dimargaritaceae</taxon>
        <taxon>Tieghemiomyces</taxon>
    </lineage>
</organism>
<dbReference type="InterPro" id="IPR051972">
    <property type="entry name" value="Glutamate-rich_WD_repeat"/>
</dbReference>
<keyword evidence="8" id="KW-1185">Reference proteome</keyword>
<dbReference type="AlphaFoldDB" id="A0A9W8AHZ7"/>
<protein>
    <recommendedName>
        <fullName evidence="3">Glutamate-rich WD repeat-containing protein 1</fullName>
    </recommendedName>
</protein>
<dbReference type="InterPro" id="IPR022052">
    <property type="entry name" value="Histone-bd_RBBP4-like_N"/>
</dbReference>
<dbReference type="GO" id="GO:0042254">
    <property type="term" value="P:ribosome biogenesis"/>
    <property type="evidence" value="ECO:0007669"/>
    <property type="project" value="TreeGrafter"/>
</dbReference>
<dbReference type="InterPro" id="IPR020472">
    <property type="entry name" value="WD40_PAC1"/>
</dbReference>
<keyword evidence="1 4" id="KW-0853">WD repeat</keyword>
<keyword evidence="2" id="KW-0677">Repeat</keyword>
<evidence type="ECO:0000256" key="1">
    <source>
        <dbReference type="ARBA" id="ARBA00022574"/>
    </source>
</evidence>
<evidence type="ECO:0000256" key="4">
    <source>
        <dbReference type="PROSITE-ProRule" id="PRU00221"/>
    </source>
</evidence>
<dbReference type="Proteomes" id="UP001150569">
    <property type="component" value="Unassembled WGS sequence"/>
</dbReference>
<feature type="region of interest" description="Disordered" evidence="5">
    <location>
        <begin position="1"/>
        <end position="67"/>
    </location>
</feature>
<evidence type="ECO:0000313" key="7">
    <source>
        <dbReference type="EMBL" id="KAJ1929735.1"/>
    </source>
</evidence>
<feature type="repeat" description="WD" evidence="4">
    <location>
        <begin position="438"/>
        <end position="480"/>
    </location>
</feature>
<feature type="repeat" description="WD" evidence="4">
    <location>
        <begin position="388"/>
        <end position="430"/>
    </location>
</feature>
<feature type="repeat" description="WD" evidence="4">
    <location>
        <begin position="344"/>
        <end position="386"/>
    </location>
</feature>
<dbReference type="SMART" id="SM00320">
    <property type="entry name" value="WD40"/>
    <property type="match status" value="6"/>
</dbReference>
<reference evidence="7" key="1">
    <citation type="submission" date="2022-07" db="EMBL/GenBank/DDBJ databases">
        <title>Phylogenomic reconstructions and comparative analyses of Kickxellomycotina fungi.</title>
        <authorList>
            <person name="Reynolds N.K."/>
            <person name="Stajich J.E."/>
            <person name="Barry K."/>
            <person name="Grigoriev I.V."/>
            <person name="Crous P."/>
            <person name="Smith M.E."/>
        </authorList>
    </citation>
    <scope>NUCLEOTIDE SEQUENCE</scope>
    <source>
        <strain evidence="7">RSA 861</strain>
    </source>
</reference>
<feature type="region of interest" description="Disordered" evidence="5">
    <location>
        <begin position="89"/>
        <end position="109"/>
    </location>
</feature>
<feature type="compositionally biased region" description="Basic and acidic residues" evidence="5">
    <location>
        <begin position="32"/>
        <end position="41"/>
    </location>
</feature>
<dbReference type="Pfam" id="PF12265">
    <property type="entry name" value="CAF1C_H4-bd"/>
    <property type="match status" value="1"/>
</dbReference>
<dbReference type="PROSITE" id="PS50082">
    <property type="entry name" value="WD_REPEATS_2"/>
    <property type="match status" value="3"/>
</dbReference>
<feature type="compositionally biased region" description="Basic and acidic residues" evidence="5">
    <location>
        <begin position="197"/>
        <end position="207"/>
    </location>
</feature>
<evidence type="ECO:0000256" key="3">
    <source>
        <dbReference type="ARBA" id="ARBA00040876"/>
    </source>
</evidence>
<dbReference type="Pfam" id="PF00400">
    <property type="entry name" value="WD40"/>
    <property type="match status" value="3"/>
</dbReference>
<dbReference type="InterPro" id="IPR036322">
    <property type="entry name" value="WD40_repeat_dom_sf"/>
</dbReference>
<sequence length="535" mass="59062">MVKRSPTEAPENAVLSPQKAAALSTADATKPQPRDATKATVDEGMDVDMGPFEDAYGDEQLDEDEGEVVDCASDNERDEDMMTLDEFKAQADQSTDTPMDADGDGQRKVPGAPRVYLPGQALEKDEQLEVDQSAYVMLHTLETKWPCLSFDFLPTPQDQLTTAFPLTAYAVTGSQADMIYRNEVTIMKMSDLHKTQVVDKKANRTGDDSDSESDDDDDDEQGGGGIDQDPILEVRTCKHEGGVNRIRANNYKDKLVAATWADTGKVHVWDIHSHVKALSVPGAVAPPSAQKPIYTIASHGRSEGFALDWSPTEGQLLTGDVDAHIYLTNRDTQSGAFRPDRTAFRGHTSSIEDLQWSPTEKTVFASASADQTVRIWDCRQKKKSALTVQAHDTDVNVISWNHNTAYLLASGSDDGVFSIWDLRSFSARSEKHTPVATFKWHHAPITSIEWHPKEESVLAVSGADDQITLWDLSVEHDAEEMQEMNAATQVEVPPQLLFIHQGQQHIKEVHWHPQLPGVLMSTAQTGLNIFQTISV</sequence>
<dbReference type="SUPFAM" id="SSF50978">
    <property type="entry name" value="WD40 repeat-like"/>
    <property type="match status" value="1"/>
</dbReference>
<accession>A0A9W8AHZ7</accession>
<dbReference type="InterPro" id="IPR015943">
    <property type="entry name" value="WD40/YVTN_repeat-like_dom_sf"/>
</dbReference>
<dbReference type="InterPro" id="IPR001680">
    <property type="entry name" value="WD40_rpt"/>
</dbReference>
<dbReference type="PANTHER" id="PTHR45903:SF1">
    <property type="entry name" value="GLUTAMATE-RICH WD REPEAT-CONTAINING PROTEIN 1"/>
    <property type="match status" value="1"/>
</dbReference>
<evidence type="ECO:0000256" key="5">
    <source>
        <dbReference type="SAM" id="MobiDB-lite"/>
    </source>
</evidence>
<name>A0A9W8AHZ7_9FUNG</name>
<dbReference type="Gene3D" id="2.130.10.10">
    <property type="entry name" value="YVTN repeat-like/Quinoprotein amine dehydrogenase"/>
    <property type="match status" value="1"/>
</dbReference>
<dbReference type="EMBL" id="JANBPT010000025">
    <property type="protein sequence ID" value="KAJ1929735.1"/>
    <property type="molecule type" value="Genomic_DNA"/>
</dbReference>